<dbReference type="KEGG" id="soa:G3M56_010710"/>
<proteinExistence type="predicted"/>
<dbReference type="InterPro" id="IPR003226">
    <property type="entry name" value="MYG1_exonuclease"/>
</dbReference>
<evidence type="ECO:0000313" key="2">
    <source>
        <dbReference type="Proteomes" id="UP000475117"/>
    </source>
</evidence>
<accession>A0A6B3L9Q4</accession>
<name>A0A6B3L9Q4_9BACT</name>
<keyword evidence="2" id="KW-1185">Reference proteome</keyword>
<dbReference type="RefSeq" id="WP_164362113.1">
    <property type="nucleotide sequence ID" value="NZ_CP066776.1"/>
</dbReference>
<dbReference type="Pfam" id="PF03690">
    <property type="entry name" value="MYG1_exonuc"/>
    <property type="match status" value="1"/>
</dbReference>
<reference evidence="1 2" key="1">
    <citation type="submission" date="2020-12" db="EMBL/GenBank/DDBJ databases">
        <title>Sulforoseuscoccus oceanibium gen. nov., sp. nov., a representative of the phylum Verrucomicrobia with special cytoplasmic membrane, and proposal of Sulforoseuscoccusaceae fam. nov.</title>
        <authorList>
            <person name="Xi F."/>
        </authorList>
    </citation>
    <scope>NUCLEOTIDE SEQUENCE [LARGE SCALE GENOMIC DNA]</scope>
    <source>
        <strain evidence="1 2">T37</strain>
    </source>
</reference>
<evidence type="ECO:0000313" key="1">
    <source>
        <dbReference type="EMBL" id="QQL44352.1"/>
    </source>
</evidence>
<dbReference type="AlphaFoldDB" id="A0A6B3L9Q4"/>
<dbReference type="Proteomes" id="UP000475117">
    <property type="component" value="Chromosome"/>
</dbReference>
<dbReference type="EMBL" id="CP066776">
    <property type="protein sequence ID" value="QQL44352.1"/>
    <property type="molecule type" value="Genomic_DNA"/>
</dbReference>
<gene>
    <name evidence="1" type="ORF">G3M56_010710</name>
</gene>
<organism evidence="1 2">
    <name type="scientific">Sulfuriroseicoccus oceanibius</name>
    <dbReference type="NCBI Taxonomy" id="2707525"/>
    <lineage>
        <taxon>Bacteria</taxon>
        <taxon>Pseudomonadati</taxon>
        <taxon>Verrucomicrobiota</taxon>
        <taxon>Verrucomicrobiia</taxon>
        <taxon>Verrucomicrobiales</taxon>
        <taxon>Verrucomicrobiaceae</taxon>
        <taxon>Sulfuriroseicoccus</taxon>
    </lineage>
</organism>
<sequence>MGDPVRILTHPGGAHMDEFLACAVMTHFHPVEIVRAEPTPDDLDDPRVMVVDVGGAHEPNWGNFDHHQFPADSEPRCALSLVLEHFGLYEDAKRFCSWLEAVEWFDCRGPVDTAKHLGVDRDALHRLHSPVDVTLTRRFAASDIHRPGDSLWNVMQMIGEDLVTFVRGQRERLQFIADNASWWQLPTPEGERDVLFLPRTEPMPSEPSGGLERFIAESGKEQTTIAMVYPDRRGSGYGLSRFNDHPLMDFTQVEACDDVHFAHVRGFVAKTSSTDHARLQELLTLALRGA</sequence>
<protein>
    <submittedName>
        <fullName evidence="1">MYG1 family protein</fullName>
    </submittedName>
</protein>